<gene>
    <name evidence="2" type="ORF">BGZ65_006862</name>
</gene>
<sequence length="242" mass="27047">MHLTRSLHVCLTILTLVATVAAQARINAVTSSSVFSGDDNVDPLAKGIKVFAEPKNHPAAVASILFNAAVNSEFLPKEQGIYVTSKAYGKFVGKVISFPGFELIHSGGEPLELDGSLEQLKEQIREKYKADPIKRDVAAYVVVLDLASIPLKLSRGDNGEVLIDEQSTRLRQFTLRTRKSYLIHNSRELADNIRTINLDKFLDEFATSYPDDDKLKAWLGNSVEPHNIESRRQSFYPLRLRH</sequence>
<keyword evidence="1" id="KW-0732">Signal</keyword>
<feature type="chain" id="PRO_5040416451" evidence="1">
    <location>
        <begin position="23"/>
        <end position="242"/>
    </location>
</feature>
<keyword evidence="3" id="KW-1185">Reference proteome</keyword>
<organism evidence="2 3">
    <name type="scientific">Modicella reniformis</name>
    <dbReference type="NCBI Taxonomy" id="1440133"/>
    <lineage>
        <taxon>Eukaryota</taxon>
        <taxon>Fungi</taxon>
        <taxon>Fungi incertae sedis</taxon>
        <taxon>Mucoromycota</taxon>
        <taxon>Mortierellomycotina</taxon>
        <taxon>Mortierellomycetes</taxon>
        <taxon>Mortierellales</taxon>
        <taxon>Mortierellaceae</taxon>
        <taxon>Modicella</taxon>
    </lineage>
</organism>
<dbReference type="Proteomes" id="UP000749646">
    <property type="component" value="Unassembled WGS sequence"/>
</dbReference>
<comment type="caution">
    <text evidence="2">The sequence shown here is derived from an EMBL/GenBank/DDBJ whole genome shotgun (WGS) entry which is preliminary data.</text>
</comment>
<proteinExistence type="predicted"/>
<evidence type="ECO:0000256" key="1">
    <source>
        <dbReference type="SAM" id="SignalP"/>
    </source>
</evidence>
<dbReference type="AlphaFoldDB" id="A0A9P6LTU0"/>
<reference evidence="2" key="1">
    <citation type="journal article" date="2020" name="Fungal Divers.">
        <title>Resolving the Mortierellaceae phylogeny through synthesis of multi-gene phylogenetics and phylogenomics.</title>
        <authorList>
            <person name="Vandepol N."/>
            <person name="Liber J."/>
            <person name="Desiro A."/>
            <person name="Na H."/>
            <person name="Kennedy M."/>
            <person name="Barry K."/>
            <person name="Grigoriev I.V."/>
            <person name="Miller A.N."/>
            <person name="O'Donnell K."/>
            <person name="Stajich J.E."/>
            <person name="Bonito G."/>
        </authorList>
    </citation>
    <scope>NUCLEOTIDE SEQUENCE</scope>
    <source>
        <strain evidence="2">MES-2147</strain>
    </source>
</reference>
<protein>
    <submittedName>
        <fullName evidence="2">Uncharacterized protein</fullName>
    </submittedName>
</protein>
<name>A0A9P6LTU0_9FUNG</name>
<accession>A0A9P6LTU0</accession>
<dbReference type="EMBL" id="JAAAHW010009457">
    <property type="protein sequence ID" value="KAF9940483.1"/>
    <property type="molecule type" value="Genomic_DNA"/>
</dbReference>
<feature type="signal peptide" evidence="1">
    <location>
        <begin position="1"/>
        <end position="22"/>
    </location>
</feature>
<dbReference type="OrthoDB" id="2441166at2759"/>
<evidence type="ECO:0000313" key="3">
    <source>
        <dbReference type="Proteomes" id="UP000749646"/>
    </source>
</evidence>
<evidence type="ECO:0000313" key="2">
    <source>
        <dbReference type="EMBL" id="KAF9940483.1"/>
    </source>
</evidence>